<feature type="transmembrane region" description="Helical" evidence="6">
    <location>
        <begin position="244"/>
        <end position="263"/>
    </location>
</feature>
<accession>A0AAW6RI36</accession>
<reference evidence="9 10" key="1">
    <citation type="submission" date="2023-04" db="EMBL/GenBank/DDBJ databases">
        <title>Ottowia paracancer sp. nov., isolated from human stomach.</title>
        <authorList>
            <person name="Song Y."/>
        </authorList>
    </citation>
    <scope>NUCLEOTIDE SEQUENCE [LARGE SCALE GENOMIC DNA]</scope>
    <source>
        <strain evidence="9 10">10c7w1</strain>
    </source>
</reference>
<sequence length="814" mass="83871">MKRAAILAAWLLLAAACVAAMLGARYSTDMSAFLPSRPSARQQLLVDQIRDGALSRLVLIGLQGGTPAARAQASRDLAARLRADDAFAAVINGDAASRERDEAWLLAQRYALSPQVTPERFTPEGLRAALQGSIAALGGSAGLALKALLPRDPTGEMSALISQMAGGPLPNSSEGVWASGDGSLALLAALTAAPGADTDAQERALARLQAAFEAAAPPASGVRLLMTGAPVFSVDARRTIRSEVGRLSLAGTLTVFFMMLAFYRSLRNVLIGLLPVATGIAAAIAAVALGFETVHAITIGFGTTLMGETIDYSIYFLVQSGAGGHPEAARQRARWLRSYWPTIRLGVLTSVCGFAALAFSSFPGLAQLGVYSVAGLLTAAAVTRYVLPALPAAPVPPGSIAWLGARMAALRRAMQALRWPAAACAAAALLIVISHGAALWARGLSGLNPAPLALQKLDERLRGEAGAPDLRFLVIAPAATADGALAAAERAERLLAPWVQRGDILHIDSPARFLPSAAAQAARRAALPAPDDLRQRLQAATSGLPIRPERLEPFVQDVAQARQQPPLTASALQGASFDFALQTLLLPREGGWAALLPLRLPDTLAPEGIARLQAAVDQALAGAPEEAAAKTAADSMADSAADAPFFLDLDAQTAVLFGQYLDEALLFTSLGAAAILAVLAAALRSARALLRVLPPLAAAVLLVMAAHALAGTPLTLLHLIGLLLIVAVGSNYALFFNQNISGAQSEGGSAAALASLALANVSTLIGFGVLGLSQVPVLHAIGATVGPGALLALLLSMSWSARQPPACGPEKERA</sequence>
<comment type="subcellular location">
    <subcellularLocation>
        <location evidence="1">Cell membrane</location>
        <topology evidence="1">Multi-pass membrane protein</topology>
    </subcellularLocation>
</comment>
<evidence type="ECO:0000313" key="10">
    <source>
        <dbReference type="Proteomes" id="UP001237156"/>
    </source>
</evidence>
<feature type="signal peptide" evidence="7">
    <location>
        <begin position="1"/>
        <end position="19"/>
    </location>
</feature>
<dbReference type="Pfam" id="PF03176">
    <property type="entry name" value="MMPL"/>
    <property type="match status" value="1"/>
</dbReference>
<evidence type="ECO:0000256" key="3">
    <source>
        <dbReference type="ARBA" id="ARBA00022692"/>
    </source>
</evidence>
<dbReference type="GO" id="GO:0005886">
    <property type="term" value="C:plasma membrane"/>
    <property type="evidence" value="ECO:0007669"/>
    <property type="project" value="UniProtKB-SubCell"/>
</dbReference>
<feature type="transmembrane region" description="Helical" evidence="6">
    <location>
        <begin position="339"/>
        <end position="362"/>
    </location>
</feature>
<comment type="caution">
    <text evidence="9">The sequence shown here is derived from an EMBL/GenBank/DDBJ whole genome shotgun (WGS) entry which is preliminary data.</text>
</comment>
<feature type="transmembrane region" description="Helical" evidence="6">
    <location>
        <begin position="416"/>
        <end position="441"/>
    </location>
</feature>
<keyword evidence="7" id="KW-0732">Signal</keyword>
<evidence type="ECO:0000256" key="4">
    <source>
        <dbReference type="ARBA" id="ARBA00022989"/>
    </source>
</evidence>
<name>A0AAW6RI36_9BURK</name>
<feature type="transmembrane region" description="Helical" evidence="6">
    <location>
        <begin position="270"/>
        <end position="291"/>
    </location>
</feature>
<evidence type="ECO:0000256" key="7">
    <source>
        <dbReference type="SAM" id="SignalP"/>
    </source>
</evidence>
<keyword evidence="2" id="KW-1003">Cell membrane</keyword>
<evidence type="ECO:0000256" key="2">
    <source>
        <dbReference type="ARBA" id="ARBA00022475"/>
    </source>
</evidence>
<evidence type="ECO:0000256" key="6">
    <source>
        <dbReference type="SAM" id="Phobius"/>
    </source>
</evidence>
<dbReference type="Gene3D" id="1.20.1640.10">
    <property type="entry name" value="Multidrug efflux transporter AcrB transmembrane domain"/>
    <property type="match status" value="2"/>
</dbReference>
<organism evidence="9 10">
    <name type="scientific">Ottowia cancrivicina</name>
    <dbReference type="NCBI Taxonomy" id="3040346"/>
    <lineage>
        <taxon>Bacteria</taxon>
        <taxon>Pseudomonadati</taxon>
        <taxon>Pseudomonadota</taxon>
        <taxon>Betaproteobacteria</taxon>
        <taxon>Burkholderiales</taxon>
        <taxon>Comamonadaceae</taxon>
        <taxon>Ottowia</taxon>
    </lineage>
</organism>
<keyword evidence="10" id="KW-1185">Reference proteome</keyword>
<dbReference type="RefSeq" id="WP_279523342.1">
    <property type="nucleotide sequence ID" value="NZ_JARVII010000001.1"/>
</dbReference>
<dbReference type="PANTHER" id="PTHR33406">
    <property type="entry name" value="MEMBRANE PROTEIN MJ1562-RELATED"/>
    <property type="match status" value="1"/>
</dbReference>
<dbReference type="PANTHER" id="PTHR33406:SF13">
    <property type="entry name" value="MEMBRANE PROTEIN YDFJ"/>
    <property type="match status" value="1"/>
</dbReference>
<keyword evidence="5 6" id="KW-0472">Membrane</keyword>
<evidence type="ECO:0000256" key="5">
    <source>
        <dbReference type="ARBA" id="ARBA00023136"/>
    </source>
</evidence>
<feature type="transmembrane region" description="Helical" evidence="6">
    <location>
        <begin position="776"/>
        <end position="795"/>
    </location>
</feature>
<feature type="transmembrane region" description="Helical" evidence="6">
    <location>
        <begin position="748"/>
        <end position="770"/>
    </location>
</feature>
<proteinExistence type="predicted"/>
<keyword evidence="4 6" id="KW-1133">Transmembrane helix</keyword>
<evidence type="ECO:0000256" key="1">
    <source>
        <dbReference type="ARBA" id="ARBA00004651"/>
    </source>
</evidence>
<dbReference type="InterPro" id="IPR004869">
    <property type="entry name" value="MMPL_dom"/>
</dbReference>
<dbReference type="Proteomes" id="UP001237156">
    <property type="component" value="Unassembled WGS sequence"/>
</dbReference>
<dbReference type="PROSITE" id="PS51257">
    <property type="entry name" value="PROKAR_LIPOPROTEIN"/>
    <property type="match status" value="1"/>
</dbReference>
<evidence type="ECO:0000313" key="9">
    <source>
        <dbReference type="EMBL" id="MDG9698186.1"/>
    </source>
</evidence>
<feature type="chain" id="PRO_5043666895" evidence="7">
    <location>
        <begin position="20"/>
        <end position="814"/>
    </location>
</feature>
<dbReference type="EMBL" id="JARVII010000001">
    <property type="protein sequence ID" value="MDG9698186.1"/>
    <property type="molecule type" value="Genomic_DNA"/>
</dbReference>
<keyword evidence="3 6" id="KW-0812">Transmembrane</keyword>
<feature type="transmembrane region" description="Helical" evidence="6">
    <location>
        <begin position="690"/>
        <end position="710"/>
    </location>
</feature>
<gene>
    <name evidence="9" type="ORF">QB898_00360</name>
</gene>
<feature type="transmembrane region" description="Helical" evidence="6">
    <location>
        <begin position="664"/>
        <end position="683"/>
    </location>
</feature>
<dbReference type="InterPro" id="IPR050545">
    <property type="entry name" value="Mycobact_MmpL"/>
</dbReference>
<evidence type="ECO:0000259" key="8">
    <source>
        <dbReference type="Pfam" id="PF03176"/>
    </source>
</evidence>
<dbReference type="SUPFAM" id="SSF82866">
    <property type="entry name" value="Multidrug efflux transporter AcrB transmembrane domain"/>
    <property type="match status" value="2"/>
</dbReference>
<feature type="domain" description="Membrane transport protein MMPL" evidence="8">
    <location>
        <begin position="177"/>
        <end position="422"/>
    </location>
</feature>
<protein>
    <submittedName>
        <fullName evidence="9">MMPL family transporter</fullName>
    </submittedName>
</protein>
<feature type="transmembrane region" description="Helical" evidence="6">
    <location>
        <begin position="716"/>
        <end position="736"/>
    </location>
</feature>
<dbReference type="AlphaFoldDB" id="A0AAW6RI36"/>